<name>A0A183HRT6_9BILA</name>
<accession>A0A183HRT6</accession>
<dbReference type="AlphaFoldDB" id="A0A183HRT6"/>
<evidence type="ECO:0000313" key="2">
    <source>
        <dbReference type="EMBL" id="VDO66599.1"/>
    </source>
</evidence>
<dbReference type="Proteomes" id="UP000267606">
    <property type="component" value="Unassembled WGS sequence"/>
</dbReference>
<dbReference type="STRING" id="387005.A0A183HRT6"/>
<evidence type="ECO:0000313" key="3">
    <source>
        <dbReference type="Proteomes" id="UP000267606"/>
    </source>
</evidence>
<dbReference type="EMBL" id="UZAJ01013331">
    <property type="protein sequence ID" value="VDO66599.1"/>
    <property type="molecule type" value="Genomic_DNA"/>
</dbReference>
<evidence type="ECO:0000256" key="1">
    <source>
        <dbReference type="SAM" id="MobiDB-lite"/>
    </source>
</evidence>
<feature type="compositionally biased region" description="Polar residues" evidence="1">
    <location>
        <begin position="1"/>
        <end position="18"/>
    </location>
</feature>
<feature type="region of interest" description="Disordered" evidence="1">
    <location>
        <begin position="1"/>
        <end position="21"/>
    </location>
</feature>
<gene>
    <name evidence="2" type="ORF">OFLC_LOCUS10196</name>
</gene>
<reference evidence="2 3" key="2">
    <citation type="submission" date="2018-11" db="EMBL/GenBank/DDBJ databases">
        <authorList>
            <consortium name="Pathogen Informatics"/>
        </authorList>
    </citation>
    <scope>NUCLEOTIDE SEQUENCE [LARGE SCALE GENOMIC DNA]</scope>
</reference>
<proteinExistence type="predicted"/>
<organism evidence="4">
    <name type="scientific">Onchocerca flexuosa</name>
    <dbReference type="NCBI Taxonomy" id="387005"/>
    <lineage>
        <taxon>Eukaryota</taxon>
        <taxon>Metazoa</taxon>
        <taxon>Ecdysozoa</taxon>
        <taxon>Nematoda</taxon>
        <taxon>Chromadorea</taxon>
        <taxon>Rhabditida</taxon>
        <taxon>Spirurina</taxon>
        <taxon>Spiruromorpha</taxon>
        <taxon>Filarioidea</taxon>
        <taxon>Onchocercidae</taxon>
        <taxon>Onchocerca</taxon>
    </lineage>
</organism>
<dbReference type="WBParaSite" id="OFLC_0001019701-mRNA-1">
    <property type="protein sequence ID" value="OFLC_0001019701-mRNA-1"/>
    <property type="gene ID" value="OFLC_0001019701"/>
</dbReference>
<sequence>MGTNSTTIDSRTSLSSDFGSLGTDPLSTKPCIDTDVEAATPFSVLQESNLTQEIALIVLDTVQVLAHHVSNVIKNATNPEGSKSFYLLLRLLLLLLDDFWPEAVRHHTLDALAIFVGLVSFQLIVNERF</sequence>
<evidence type="ECO:0000313" key="4">
    <source>
        <dbReference type="WBParaSite" id="OFLC_0001019701-mRNA-1"/>
    </source>
</evidence>
<keyword evidence="3" id="KW-1185">Reference proteome</keyword>
<protein>
    <submittedName>
        <fullName evidence="2 4">Uncharacterized protein</fullName>
    </submittedName>
</protein>
<reference evidence="4" key="1">
    <citation type="submission" date="2016-06" db="UniProtKB">
        <authorList>
            <consortium name="WormBaseParasite"/>
        </authorList>
    </citation>
    <scope>IDENTIFICATION</scope>
</reference>